<protein>
    <recommendedName>
        <fullName evidence="4">SGNH/GDSL hydrolase family protein</fullName>
    </recommendedName>
</protein>
<dbReference type="CDD" id="cd00229">
    <property type="entry name" value="SGNH_hydrolase"/>
    <property type="match status" value="1"/>
</dbReference>
<evidence type="ECO:0008006" key="4">
    <source>
        <dbReference type="Google" id="ProtNLM"/>
    </source>
</evidence>
<keyword evidence="3" id="KW-1185">Reference proteome</keyword>
<evidence type="ECO:0000313" key="3">
    <source>
        <dbReference type="Proteomes" id="UP000198582"/>
    </source>
</evidence>
<dbReference type="SUPFAM" id="SSF52266">
    <property type="entry name" value="SGNH hydrolase"/>
    <property type="match status" value="1"/>
</dbReference>
<organism evidence="2 3">
    <name type="scientific">Amycolatopsis saalfeldensis</name>
    <dbReference type="NCBI Taxonomy" id="394193"/>
    <lineage>
        <taxon>Bacteria</taxon>
        <taxon>Bacillati</taxon>
        <taxon>Actinomycetota</taxon>
        <taxon>Actinomycetes</taxon>
        <taxon>Pseudonocardiales</taxon>
        <taxon>Pseudonocardiaceae</taxon>
        <taxon>Amycolatopsis</taxon>
    </lineage>
</organism>
<evidence type="ECO:0000256" key="1">
    <source>
        <dbReference type="SAM" id="SignalP"/>
    </source>
</evidence>
<proteinExistence type="predicted"/>
<dbReference type="STRING" id="394193.SAMN04489732_102479"/>
<reference evidence="2 3" key="1">
    <citation type="submission" date="2016-10" db="EMBL/GenBank/DDBJ databases">
        <authorList>
            <person name="de Groot N.N."/>
        </authorList>
    </citation>
    <scope>NUCLEOTIDE SEQUENCE [LARGE SCALE GENOMIC DNA]</scope>
    <source>
        <strain evidence="2 3">DSM 44993</strain>
    </source>
</reference>
<feature type="signal peptide" evidence="1">
    <location>
        <begin position="1"/>
        <end position="27"/>
    </location>
</feature>
<dbReference type="Gene3D" id="3.40.50.1110">
    <property type="entry name" value="SGNH hydrolase"/>
    <property type="match status" value="1"/>
</dbReference>
<gene>
    <name evidence="2" type="ORF">SAMN04489732_102479</name>
</gene>
<dbReference type="RefSeq" id="WP_177231216.1">
    <property type="nucleotide sequence ID" value="NZ_FOEF01000002.1"/>
</dbReference>
<dbReference type="AlphaFoldDB" id="A0A1H8T8Q2"/>
<accession>A0A1H8T8Q2</accession>
<keyword evidence="1" id="KW-0732">Signal</keyword>
<evidence type="ECO:0000313" key="2">
    <source>
        <dbReference type="EMBL" id="SEO87195.1"/>
    </source>
</evidence>
<feature type="chain" id="PRO_5011697764" description="SGNH/GDSL hydrolase family protein" evidence="1">
    <location>
        <begin position="28"/>
        <end position="248"/>
    </location>
</feature>
<dbReference type="InterPro" id="IPR036514">
    <property type="entry name" value="SGNH_hydro_sf"/>
</dbReference>
<dbReference type="Proteomes" id="UP000198582">
    <property type="component" value="Unassembled WGS sequence"/>
</dbReference>
<name>A0A1H8T8Q2_9PSEU</name>
<dbReference type="EMBL" id="FOEF01000002">
    <property type="protein sequence ID" value="SEO87195.1"/>
    <property type="molecule type" value="Genomic_DNA"/>
</dbReference>
<sequence>MTKTRNLVVGLAGLSLLLAAACSEPSAAPSRAAGAAPPKVLFTGDSVAADEALALTAAFQAGGAPFQSIAADGGGNVVGPFADKNWEQLPGQITAAKPAVVVYQITTYDWGSQPEQQAAYGRLLTTVTGAGAKLVFVTMPPIRPDDFYQPHMAELGHAGAAAQAVAASSAGRATVLDANAVWGTTYQQTREGKADRSSDGIHPCPQGAARFTSWLLGELAKLDPALKPPPAQDWANTGWVADGRFKGC</sequence>
<dbReference type="PROSITE" id="PS51257">
    <property type="entry name" value="PROKAR_LIPOPROTEIN"/>
    <property type="match status" value="1"/>
</dbReference>